<dbReference type="Pfam" id="PF06371">
    <property type="entry name" value="Drf_GBD"/>
    <property type="match status" value="1"/>
</dbReference>
<evidence type="ECO:0000256" key="1">
    <source>
        <dbReference type="SAM" id="MobiDB-lite"/>
    </source>
</evidence>
<dbReference type="GO" id="GO:0030036">
    <property type="term" value="P:actin cytoskeleton organization"/>
    <property type="evidence" value="ECO:0007669"/>
    <property type="project" value="InterPro"/>
</dbReference>
<sequence length="487" mass="54416">MDKENAVPATPHAGIKRPSLFLGPGFAPKRLLRTYRSDKPSPPIPFAPTTSFSETLDMALLDHMDALSLDPQLKERIAGMHRQAAVEKRPSRRMRSILSLGQPMQKEPKHLLLPQLVEHLRRPVRQIPVDVARQLRVALATESPAWIQSFIDTGGYRALLSCLDDLVGMEWREEQHDDTLLHEILRCLCAMSSSPKGLACIQASAPAPMEQLAVLLFSDRMPAELDTRRLIIQLFTMMIPISMKPEVLDQRTTHHIPVTDVPCASDALASGVPTGTVLVLLLLHTARTAAYESKVDFLQRPNEYRPLRKYVSLLQQVCGEFFWIFCHKENRILDWHTIDVKSVIGPKVPSGITGGVEWDATMYLASHLRLLCAVLSTLQTSCPHAAHLFLQELEQSGLNRTLEAICMASQVYYTFLHAELAHLCAIREEIRGKQHAPTPVAHPPSSARQRTSSQRSTVSLVRHVSIERVSIPIPLSAAKPDVRSHAE</sequence>
<proteinExistence type="predicted"/>
<dbReference type="InterPro" id="IPR016024">
    <property type="entry name" value="ARM-type_fold"/>
</dbReference>
<dbReference type="SMART" id="SM01140">
    <property type="entry name" value="Drf_GBD"/>
    <property type="match status" value="1"/>
</dbReference>
<protein>
    <recommendedName>
        <fullName evidence="2">Formin GTPase-binding domain-containing protein</fullName>
    </recommendedName>
</protein>
<gene>
    <name evidence="3" type="ORF">MNAN1_003404</name>
</gene>
<feature type="region of interest" description="Disordered" evidence="1">
    <location>
        <begin position="434"/>
        <end position="457"/>
    </location>
</feature>
<dbReference type="EMBL" id="CP119897">
    <property type="protein sequence ID" value="WFD28394.1"/>
    <property type="molecule type" value="Genomic_DNA"/>
</dbReference>
<dbReference type="GO" id="GO:0031267">
    <property type="term" value="F:small GTPase binding"/>
    <property type="evidence" value="ECO:0007669"/>
    <property type="project" value="InterPro"/>
</dbReference>
<reference evidence="3" key="1">
    <citation type="submission" date="2023-03" db="EMBL/GenBank/DDBJ databases">
        <title>Mating type loci evolution in Malassezia.</title>
        <authorList>
            <person name="Coelho M.A."/>
        </authorList>
    </citation>
    <scope>NUCLEOTIDE SEQUENCE</scope>
    <source>
        <strain evidence="3">CBS 9557</strain>
    </source>
</reference>
<organism evidence="3 4">
    <name type="scientific">Malassezia nana</name>
    <dbReference type="NCBI Taxonomy" id="180528"/>
    <lineage>
        <taxon>Eukaryota</taxon>
        <taxon>Fungi</taxon>
        <taxon>Dikarya</taxon>
        <taxon>Basidiomycota</taxon>
        <taxon>Ustilaginomycotina</taxon>
        <taxon>Malasseziomycetes</taxon>
        <taxon>Malasseziales</taxon>
        <taxon>Malasseziaceae</taxon>
        <taxon>Malassezia</taxon>
    </lineage>
</organism>
<dbReference type="Gene3D" id="1.25.10.10">
    <property type="entry name" value="Leucine-rich Repeat Variant"/>
    <property type="match status" value="1"/>
</dbReference>
<dbReference type="AlphaFoldDB" id="A0AAF0EP99"/>
<evidence type="ECO:0000313" key="3">
    <source>
        <dbReference type="EMBL" id="WFD28394.1"/>
    </source>
</evidence>
<dbReference type="Proteomes" id="UP001213623">
    <property type="component" value="Chromosome 6"/>
</dbReference>
<accession>A0AAF0EP99</accession>
<dbReference type="SUPFAM" id="SSF48371">
    <property type="entry name" value="ARM repeat"/>
    <property type="match status" value="1"/>
</dbReference>
<dbReference type="GO" id="GO:0003779">
    <property type="term" value="F:actin binding"/>
    <property type="evidence" value="ECO:0007669"/>
    <property type="project" value="InterPro"/>
</dbReference>
<evidence type="ECO:0000313" key="4">
    <source>
        <dbReference type="Proteomes" id="UP001213623"/>
    </source>
</evidence>
<dbReference type="InterPro" id="IPR011989">
    <property type="entry name" value="ARM-like"/>
</dbReference>
<name>A0AAF0EP99_9BASI</name>
<keyword evidence="4" id="KW-1185">Reference proteome</keyword>
<feature type="compositionally biased region" description="Low complexity" evidence="1">
    <location>
        <begin position="445"/>
        <end position="457"/>
    </location>
</feature>
<evidence type="ECO:0000259" key="2">
    <source>
        <dbReference type="SMART" id="SM01140"/>
    </source>
</evidence>
<feature type="domain" description="Formin GTPase-binding" evidence="2">
    <location>
        <begin position="71"/>
        <end position="240"/>
    </location>
</feature>
<dbReference type="InterPro" id="IPR010473">
    <property type="entry name" value="GTPase-bd"/>
</dbReference>